<dbReference type="Pfam" id="PF01582">
    <property type="entry name" value="TIR"/>
    <property type="match status" value="1"/>
</dbReference>
<dbReference type="OrthoDB" id="6107924at2759"/>
<evidence type="ECO:0000259" key="2">
    <source>
        <dbReference type="PROSITE" id="PS50104"/>
    </source>
</evidence>
<feature type="domain" description="TIR" evidence="2">
    <location>
        <begin position="275"/>
        <end position="414"/>
    </location>
</feature>
<comment type="caution">
    <text evidence="3">The sequence shown here is derived from an EMBL/GenBank/DDBJ whole genome shotgun (WGS) entry which is preliminary data.</text>
</comment>
<dbReference type="InterPro" id="IPR041249">
    <property type="entry name" value="HEPN_DZIP3"/>
</dbReference>
<name>A0A8S3S2M3_MYTED</name>
<keyword evidence="1" id="KW-0175">Coiled coil</keyword>
<accession>A0A8S3S2M3</accession>
<dbReference type="Gene3D" id="3.40.50.10140">
    <property type="entry name" value="Toll/interleukin-1 receptor homology (TIR) domain"/>
    <property type="match status" value="1"/>
</dbReference>
<gene>
    <name evidence="3" type="ORF">MEDL_28598</name>
</gene>
<feature type="coiled-coil region" evidence="1">
    <location>
        <begin position="180"/>
        <end position="242"/>
    </location>
</feature>
<dbReference type="GO" id="GO:0007165">
    <property type="term" value="P:signal transduction"/>
    <property type="evidence" value="ECO:0007669"/>
    <property type="project" value="InterPro"/>
</dbReference>
<proteinExistence type="predicted"/>
<dbReference type="InterPro" id="IPR035897">
    <property type="entry name" value="Toll_tir_struct_dom_sf"/>
</dbReference>
<evidence type="ECO:0000256" key="1">
    <source>
        <dbReference type="SAM" id="Coils"/>
    </source>
</evidence>
<dbReference type="AlphaFoldDB" id="A0A8S3S2M3"/>
<dbReference type="EMBL" id="CAJPWZ010001423">
    <property type="protein sequence ID" value="CAG2214797.1"/>
    <property type="molecule type" value="Genomic_DNA"/>
</dbReference>
<protein>
    <recommendedName>
        <fullName evidence="2">TIR domain-containing protein</fullName>
    </recommendedName>
</protein>
<dbReference type="Pfam" id="PF18738">
    <property type="entry name" value="HEPN_DZIP3"/>
    <property type="match status" value="1"/>
</dbReference>
<organism evidence="3 4">
    <name type="scientific">Mytilus edulis</name>
    <name type="common">Blue mussel</name>
    <dbReference type="NCBI Taxonomy" id="6550"/>
    <lineage>
        <taxon>Eukaryota</taxon>
        <taxon>Metazoa</taxon>
        <taxon>Spiralia</taxon>
        <taxon>Lophotrochozoa</taxon>
        <taxon>Mollusca</taxon>
        <taxon>Bivalvia</taxon>
        <taxon>Autobranchia</taxon>
        <taxon>Pteriomorphia</taxon>
        <taxon>Mytilida</taxon>
        <taxon>Mytiloidea</taxon>
        <taxon>Mytilidae</taxon>
        <taxon>Mytilinae</taxon>
        <taxon>Mytilus</taxon>
    </lineage>
</organism>
<evidence type="ECO:0000313" key="4">
    <source>
        <dbReference type="Proteomes" id="UP000683360"/>
    </source>
</evidence>
<dbReference type="Proteomes" id="UP000683360">
    <property type="component" value="Unassembled WGS sequence"/>
</dbReference>
<keyword evidence="4" id="KW-1185">Reference proteome</keyword>
<evidence type="ECO:0000313" key="3">
    <source>
        <dbReference type="EMBL" id="CAG2214797.1"/>
    </source>
</evidence>
<dbReference type="InterPro" id="IPR000157">
    <property type="entry name" value="TIR_dom"/>
</dbReference>
<dbReference type="SUPFAM" id="SSF52200">
    <property type="entry name" value="Toll/Interleukin receptor TIR domain"/>
    <property type="match status" value="1"/>
</dbReference>
<reference evidence="3" key="1">
    <citation type="submission" date="2021-03" db="EMBL/GenBank/DDBJ databases">
        <authorList>
            <person name="Bekaert M."/>
        </authorList>
    </citation>
    <scope>NUCLEOTIDE SEQUENCE</scope>
</reference>
<sequence>MATRLTQEEENYVRMSLLLTGISPRAARAVFDQEFAPSCLNATLTKEYNKLKDLQQKRIINQQQWNLLFPRRPDVPDSKTFDVTLMITLLRNLTNLSSPCGGYDQLPSDNETSPTSDLARIKYYRNIMAHLDEGKIDNSTFNTTFTTAWDNITNAIGRLGGQTMKDECYNLKVKILDQTNQEIMMDIKRSKDEMSELKKSVKSLNNSMKSLKRTKKAMKVEVKRLKTSNEDMTVEVKRLKKANTDTVPWNIRAQIKEILEENGNNELVEVDDKTISYDAYLSFDDNNEIIRKWVVEDLIKYLESKGYKLCLPCRDFDIGMIREEEIRVVVSECKSFIVLLSDAYLEDHFANLEWKLIWNSYREDRSKEIALINYDNMESGCVKQRNMKAFLRLGYAMDFSNRNHQFMQEITHKLGQQFDLQQY</sequence>
<dbReference type="PROSITE" id="PS50104">
    <property type="entry name" value="TIR"/>
    <property type="match status" value="1"/>
</dbReference>